<keyword evidence="2 5" id="KW-0863">Zinc-finger</keyword>
<evidence type="ECO:0000313" key="8">
    <source>
        <dbReference type="Proteomes" id="UP001566132"/>
    </source>
</evidence>
<keyword evidence="8" id="KW-1185">Reference proteome</keyword>
<evidence type="ECO:0000256" key="3">
    <source>
        <dbReference type="ARBA" id="ARBA00022833"/>
    </source>
</evidence>
<keyword evidence="3" id="KW-0862">Zinc</keyword>
<reference evidence="7 8" key="1">
    <citation type="submission" date="2024-05" db="EMBL/GenBank/DDBJ databases">
        <title>Genetic variation in Jamaican populations of the coffee berry borer (Hypothenemus hampei).</title>
        <authorList>
            <person name="Errbii M."/>
            <person name="Myrie A."/>
        </authorList>
    </citation>
    <scope>NUCLEOTIDE SEQUENCE [LARGE SCALE GENOMIC DNA]</scope>
    <source>
        <strain evidence="7">JA-Hopewell-2020-01-JO</strain>
        <tissue evidence="7">Whole body</tissue>
    </source>
</reference>
<comment type="caution">
    <text evidence="7">The sequence shown here is derived from an EMBL/GenBank/DDBJ whole genome shotgun (WGS) entry which is preliminary data.</text>
</comment>
<evidence type="ECO:0000256" key="2">
    <source>
        <dbReference type="ARBA" id="ARBA00022771"/>
    </source>
</evidence>
<evidence type="ECO:0000256" key="4">
    <source>
        <dbReference type="ARBA" id="ARBA00023125"/>
    </source>
</evidence>
<evidence type="ECO:0000256" key="1">
    <source>
        <dbReference type="ARBA" id="ARBA00022723"/>
    </source>
</evidence>
<accession>A0ABD1E305</accession>
<dbReference type="AlphaFoldDB" id="A0ABD1E305"/>
<dbReference type="PROSITE" id="PS50950">
    <property type="entry name" value="ZF_THAP"/>
    <property type="match status" value="1"/>
</dbReference>
<dbReference type="SUPFAM" id="SSF57716">
    <property type="entry name" value="Glucocorticoid receptor-like (DNA-binding domain)"/>
    <property type="match status" value="1"/>
</dbReference>
<dbReference type="GO" id="GO:0003677">
    <property type="term" value="F:DNA binding"/>
    <property type="evidence" value="ECO:0007669"/>
    <property type="project" value="UniProtKB-UniRule"/>
</dbReference>
<gene>
    <name evidence="7" type="ORF">ABEB36_013998</name>
</gene>
<dbReference type="Proteomes" id="UP001566132">
    <property type="component" value="Unassembled WGS sequence"/>
</dbReference>
<organism evidence="7 8">
    <name type="scientific">Hypothenemus hampei</name>
    <name type="common">Coffee berry borer</name>
    <dbReference type="NCBI Taxonomy" id="57062"/>
    <lineage>
        <taxon>Eukaryota</taxon>
        <taxon>Metazoa</taxon>
        <taxon>Ecdysozoa</taxon>
        <taxon>Arthropoda</taxon>
        <taxon>Hexapoda</taxon>
        <taxon>Insecta</taxon>
        <taxon>Pterygota</taxon>
        <taxon>Neoptera</taxon>
        <taxon>Endopterygota</taxon>
        <taxon>Coleoptera</taxon>
        <taxon>Polyphaga</taxon>
        <taxon>Cucujiformia</taxon>
        <taxon>Curculionidae</taxon>
        <taxon>Scolytinae</taxon>
        <taxon>Hypothenemus</taxon>
    </lineage>
</organism>
<evidence type="ECO:0000313" key="7">
    <source>
        <dbReference type="EMBL" id="KAL1489053.1"/>
    </source>
</evidence>
<feature type="domain" description="THAP-type" evidence="6">
    <location>
        <begin position="1"/>
        <end position="91"/>
    </location>
</feature>
<dbReference type="Pfam" id="PF05485">
    <property type="entry name" value="THAP"/>
    <property type="match status" value="1"/>
</dbReference>
<proteinExistence type="predicted"/>
<dbReference type="InterPro" id="IPR006612">
    <property type="entry name" value="THAP_Znf"/>
</dbReference>
<dbReference type="GO" id="GO:0008270">
    <property type="term" value="F:zinc ion binding"/>
    <property type="evidence" value="ECO:0007669"/>
    <property type="project" value="UniProtKB-KW"/>
</dbReference>
<dbReference type="SMART" id="SM00980">
    <property type="entry name" value="THAP"/>
    <property type="match status" value="1"/>
</dbReference>
<evidence type="ECO:0000256" key="5">
    <source>
        <dbReference type="PROSITE-ProRule" id="PRU00309"/>
    </source>
</evidence>
<keyword evidence="4 5" id="KW-0238">DNA-binding</keyword>
<protein>
    <recommendedName>
        <fullName evidence="6">THAP-type domain-containing protein</fullName>
    </recommendedName>
</protein>
<evidence type="ECO:0000259" key="6">
    <source>
        <dbReference type="PROSITE" id="PS50950"/>
    </source>
</evidence>
<name>A0ABD1E305_HYPHA</name>
<keyword evidence="1" id="KW-0479">Metal-binding</keyword>
<dbReference type="EMBL" id="JBDJPC010000012">
    <property type="protein sequence ID" value="KAL1489053.1"/>
    <property type="molecule type" value="Genomic_DNA"/>
</dbReference>
<sequence length="154" mass="17927">MVWYCCVPNCKPPKQGEKVFIMRMLPIRDPERYKIWINRIGNSDLKNCEDLKEAYKKYRVCERHFSSHCIITGEKQIKRDSLLTLHLPSFHEESSRENSLFRFFKKKQQETNIAVKDFASLPEPSNVPDLEIDIQTSTLCPTNLGKTGLMGNCT</sequence>